<dbReference type="Proteomes" id="UP000077315">
    <property type="component" value="Unassembled WGS sequence"/>
</dbReference>
<dbReference type="RefSeq" id="XP_018285880.1">
    <property type="nucleotide sequence ID" value="XM_018432573.1"/>
</dbReference>
<accession>A0A163D0J4</accession>
<proteinExistence type="predicted"/>
<protein>
    <submittedName>
        <fullName evidence="1">Uncharacterized protein</fullName>
    </submittedName>
</protein>
<evidence type="ECO:0000313" key="2">
    <source>
        <dbReference type="Proteomes" id="UP000077315"/>
    </source>
</evidence>
<keyword evidence="2" id="KW-1185">Reference proteome</keyword>
<dbReference type="GeneID" id="28993479"/>
<organism evidence="1 2">
    <name type="scientific">Phycomyces blakesleeanus (strain ATCC 8743b / DSM 1359 / FGSC 10004 / NBRC 33097 / NRRL 1555)</name>
    <dbReference type="NCBI Taxonomy" id="763407"/>
    <lineage>
        <taxon>Eukaryota</taxon>
        <taxon>Fungi</taxon>
        <taxon>Fungi incertae sedis</taxon>
        <taxon>Mucoromycota</taxon>
        <taxon>Mucoromycotina</taxon>
        <taxon>Mucoromycetes</taxon>
        <taxon>Mucorales</taxon>
        <taxon>Phycomycetaceae</taxon>
        <taxon>Phycomyces</taxon>
    </lineage>
</organism>
<name>A0A163D0J4_PHYB8</name>
<dbReference type="AlphaFoldDB" id="A0A163D0J4"/>
<dbReference type="VEuPathDB" id="FungiDB:PHYBLDRAFT_150924"/>
<dbReference type="InParanoid" id="A0A163D0J4"/>
<sequence length="195" mass="21462">MSPNKIGEIRDFEPKIPARCSSAPLALTSVPIYLSFWFGNTLGNTSVSSFSFFNLFAARALLPHTFDSTMIRDTCKINRTSGLMDGLYLLNVFVIRACLSQNIWAVQFPDMMVCSGPNVDPSTLLGTAATLIPRTTPHGCACNTSWPLQLQQWRPIFGPTLLASVQGKVPAVVTVLWSSVLELHSELKIPNRQPH</sequence>
<evidence type="ECO:0000313" key="1">
    <source>
        <dbReference type="EMBL" id="OAD67840.1"/>
    </source>
</evidence>
<reference evidence="2" key="1">
    <citation type="submission" date="2015-06" db="EMBL/GenBank/DDBJ databases">
        <title>Expansion of signal transduction pathways in fungi by whole-genome duplication.</title>
        <authorList>
            <consortium name="DOE Joint Genome Institute"/>
            <person name="Corrochano L.M."/>
            <person name="Kuo A."/>
            <person name="Marcet-Houben M."/>
            <person name="Polaino S."/>
            <person name="Salamov A."/>
            <person name="Villalobos J.M."/>
            <person name="Alvarez M.I."/>
            <person name="Avalos J."/>
            <person name="Benito E.P."/>
            <person name="Benoit I."/>
            <person name="Burger G."/>
            <person name="Camino L.P."/>
            <person name="Canovas D."/>
            <person name="Cerda-Olmedo E."/>
            <person name="Cheng J.-F."/>
            <person name="Dominguez A."/>
            <person name="Elias M."/>
            <person name="Eslava A.P."/>
            <person name="Glaser F."/>
            <person name="Grimwood J."/>
            <person name="Gutierrez G."/>
            <person name="Heitman J."/>
            <person name="Henrissat B."/>
            <person name="Iturriaga E.A."/>
            <person name="Lang B.F."/>
            <person name="Lavin J.L."/>
            <person name="Lee S."/>
            <person name="Li W."/>
            <person name="Lindquist E."/>
            <person name="Lopez-Garcia S."/>
            <person name="Luque E.M."/>
            <person name="Marcos A.T."/>
            <person name="Martin J."/>
            <person name="McCluskey K."/>
            <person name="Medina H.R."/>
            <person name="Miralles-Duran A."/>
            <person name="Miyazaki A."/>
            <person name="Munoz-Torres E."/>
            <person name="Oguiza J.A."/>
            <person name="Ohm R."/>
            <person name="Olmedo M."/>
            <person name="Orejas M."/>
            <person name="Ortiz-Castellanos L."/>
            <person name="Pisabarro A.G."/>
            <person name="Rodriguez-Romero J."/>
            <person name="Ruiz-Herrera J."/>
            <person name="Ruiz-Vazquez R."/>
            <person name="Sanz C."/>
            <person name="Schackwitz W."/>
            <person name="Schmutz J."/>
            <person name="Shahriari M."/>
            <person name="Shelest E."/>
            <person name="Silva-Franco F."/>
            <person name="Soanes D."/>
            <person name="Syed K."/>
            <person name="Tagua V.G."/>
            <person name="Talbot N.J."/>
            <person name="Thon M."/>
            <person name="De vries R.P."/>
            <person name="Wiebenga A."/>
            <person name="Yadav J.S."/>
            <person name="Braun E.L."/>
            <person name="Baker S."/>
            <person name="Garre V."/>
            <person name="Horwitz B."/>
            <person name="Torres-Martinez S."/>
            <person name="Idnurm A."/>
            <person name="Herrera-Estrella A."/>
            <person name="Gabaldon T."/>
            <person name="Grigoriev I.V."/>
        </authorList>
    </citation>
    <scope>NUCLEOTIDE SEQUENCE [LARGE SCALE GENOMIC DNA]</scope>
    <source>
        <strain evidence="2">NRRL 1555(-)</strain>
    </source>
</reference>
<gene>
    <name evidence="1" type="ORF">PHYBLDRAFT_150924</name>
</gene>
<dbReference type="EMBL" id="KV440997">
    <property type="protein sequence ID" value="OAD67840.1"/>
    <property type="molecule type" value="Genomic_DNA"/>
</dbReference>